<dbReference type="PRINTS" id="PR00069">
    <property type="entry name" value="ALDKETRDTASE"/>
</dbReference>
<keyword evidence="3" id="KW-1185">Reference proteome</keyword>
<dbReference type="Gene3D" id="3.20.20.100">
    <property type="entry name" value="NADP-dependent oxidoreductase domain"/>
    <property type="match status" value="1"/>
</dbReference>
<accession>A0ABT5UBL8</accession>
<dbReference type="PIRSF" id="PIRSF000097">
    <property type="entry name" value="AKR"/>
    <property type="match status" value="1"/>
</dbReference>
<dbReference type="InterPro" id="IPR023210">
    <property type="entry name" value="NADP_OxRdtase_dom"/>
</dbReference>
<dbReference type="RefSeq" id="WP_274690107.1">
    <property type="nucleotide sequence ID" value="NZ_JAPMOU010000024.1"/>
</dbReference>
<dbReference type="InterPro" id="IPR018170">
    <property type="entry name" value="Aldo/ket_reductase_CS"/>
</dbReference>
<proteinExistence type="predicted"/>
<evidence type="ECO:0000313" key="3">
    <source>
        <dbReference type="Proteomes" id="UP001528823"/>
    </source>
</evidence>
<dbReference type="SUPFAM" id="SSF51430">
    <property type="entry name" value="NAD(P)-linked oxidoreductase"/>
    <property type="match status" value="1"/>
</dbReference>
<dbReference type="Pfam" id="PF00248">
    <property type="entry name" value="Aldo_ket_red"/>
    <property type="match status" value="1"/>
</dbReference>
<dbReference type="EMBL" id="JAPMOU010000024">
    <property type="protein sequence ID" value="MDE1463776.1"/>
    <property type="molecule type" value="Genomic_DNA"/>
</dbReference>
<organism evidence="2 3">
    <name type="scientific">Spartinivicinus poritis</name>
    <dbReference type="NCBI Taxonomy" id="2994640"/>
    <lineage>
        <taxon>Bacteria</taxon>
        <taxon>Pseudomonadati</taxon>
        <taxon>Pseudomonadota</taxon>
        <taxon>Gammaproteobacteria</taxon>
        <taxon>Oceanospirillales</taxon>
        <taxon>Zooshikellaceae</taxon>
        <taxon>Spartinivicinus</taxon>
    </lineage>
</organism>
<protein>
    <submittedName>
        <fullName evidence="2">Aldo/keto reductase</fullName>
    </submittedName>
</protein>
<dbReference type="InterPro" id="IPR020471">
    <property type="entry name" value="AKR"/>
</dbReference>
<sequence length="317" mass="35760">MKTEMLDAGSSIPLIGLGTWLAAPGEVYTATKTAIEMGYRHIDCAPVYSNESEIGDALTDSIKKGLVTREEIWITSKLWNNSHAPEHVIPAIKQTLKDLKLDYIDLFLIHWPIVQRKEVIIPKTAEDFIPLDHLPISETWQQLERVVELGLCRNIGVSNFSIKKLKELINSAQVKPFANQVELHPYLQQNNLLTFCKRNDVHLTAYSPLGSFGRPGIIKQPNEPILLKDPVIVSIANRMNISVAQVVLAWALQRGTSVIPKSINPLRMQENLSVNEVLLDKEAILQISSLDKHYRYSSGSFWAIEGSPYTMKNIWDE</sequence>
<dbReference type="InterPro" id="IPR036812">
    <property type="entry name" value="NAD(P)_OxRdtase_dom_sf"/>
</dbReference>
<dbReference type="PROSITE" id="PS00063">
    <property type="entry name" value="ALDOKETO_REDUCTASE_3"/>
    <property type="match status" value="1"/>
</dbReference>
<dbReference type="PROSITE" id="PS00798">
    <property type="entry name" value="ALDOKETO_REDUCTASE_1"/>
    <property type="match status" value="1"/>
</dbReference>
<feature type="domain" description="NADP-dependent oxidoreductase" evidence="1">
    <location>
        <begin position="15"/>
        <end position="291"/>
    </location>
</feature>
<evidence type="ECO:0000259" key="1">
    <source>
        <dbReference type="Pfam" id="PF00248"/>
    </source>
</evidence>
<dbReference type="Proteomes" id="UP001528823">
    <property type="component" value="Unassembled WGS sequence"/>
</dbReference>
<dbReference type="PANTHER" id="PTHR11732">
    <property type="entry name" value="ALDO/KETO REDUCTASE"/>
    <property type="match status" value="1"/>
</dbReference>
<name>A0ABT5UBL8_9GAMM</name>
<evidence type="ECO:0000313" key="2">
    <source>
        <dbReference type="EMBL" id="MDE1463776.1"/>
    </source>
</evidence>
<gene>
    <name evidence="2" type="ORF">ORQ98_17625</name>
</gene>
<dbReference type="PROSITE" id="PS00062">
    <property type="entry name" value="ALDOKETO_REDUCTASE_2"/>
    <property type="match status" value="1"/>
</dbReference>
<reference evidence="2 3" key="1">
    <citation type="submission" date="2022-11" db="EMBL/GenBank/DDBJ databases">
        <title>Spartinivicinus poritis sp. nov., isolated from scleractinian coral Porites lutea.</title>
        <authorList>
            <person name="Zhang G."/>
            <person name="Cai L."/>
            <person name="Wei Q."/>
        </authorList>
    </citation>
    <scope>NUCLEOTIDE SEQUENCE [LARGE SCALE GENOMIC DNA]</scope>
    <source>
        <strain evidence="2 3">A2-2</strain>
    </source>
</reference>
<comment type="caution">
    <text evidence="2">The sequence shown here is derived from an EMBL/GenBank/DDBJ whole genome shotgun (WGS) entry which is preliminary data.</text>
</comment>